<evidence type="ECO:0000313" key="2">
    <source>
        <dbReference type="Proteomes" id="UP000807115"/>
    </source>
</evidence>
<dbReference type="Proteomes" id="UP000807115">
    <property type="component" value="Chromosome 4"/>
</dbReference>
<proteinExistence type="predicted"/>
<dbReference type="EMBL" id="CM027683">
    <property type="protein sequence ID" value="KAG0535228.1"/>
    <property type="molecule type" value="Genomic_DNA"/>
</dbReference>
<accession>A0A921UK91</accession>
<dbReference type="AlphaFoldDB" id="A0A921UK91"/>
<reference evidence="1" key="1">
    <citation type="journal article" date="2019" name="BMC Genomics">
        <title>A new reference genome for Sorghum bicolor reveals high levels of sequence similarity between sweet and grain genotypes: implications for the genetics of sugar metabolism.</title>
        <authorList>
            <person name="Cooper E.A."/>
            <person name="Brenton Z.W."/>
            <person name="Flinn B.S."/>
            <person name="Jenkins J."/>
            <person name="Shu S."/>
            <person name="Flowers D."/>
            <person name="Luo F."/>
            <person name="Wang Y."/>
            <person name="Xia P."/>
            <person name="Barry K."/>
            <person name="Daum C."/>
            <person name="Lipzen A."/>
            <person name="Yoshinaga Y."/>
            <person name="Schmutz J."/>
            <person name="Saski C."/>
            <person name="Vermerris W."/>
            <person name="Kresovich S."/>
        </authorList>
    </citation>
    <scope>NUCLEOTIDE SEQUENCE</scope>
</reference>
<protein>
    <submittedName>
        <fullName evidence="1">Uncharacterized protein</fullName>
    </submittedName>
</protein>
<comment type="caution">
    <text evidence="1">The sequence shown here is derived from an EMBL/GenBank/DDBJ whole genome shotgun (WGS) entry which is preliminary data.</text>
</comment>
<sequence>MPIATPPTFPGSGSGAFRAHREYLKINGYGNYASAGAQLFLLGNTRFFFGQITLFF</sequence>
<reference evidence="1" key="2">
    <citation type="submission" date="2020-10" db="EMBL/GenBank/DDBJ databases">
        <authorList>
            <person name="Cooper E.A."/>
            <person name="Brenton Z.W."/>
            <person name="Flinn B.S."/>
            <person name="Jenkins J."/>
            <person name="Shu S."/>
            <person name="Flowers D."/>
            <person name="Luo F."/>
            <person name="Wang Y."/>
            <person name="Xia P."/>
            <person name="Barry K."/>
            <person name="Daum C."/>
            <person name="Lipzen A."/>
            <person name="Yoshinaga Y."/>
            <person name="Schmutz J."/>
            <person name="Saski C."/>
            <person name="Vermerris W."/>
            <person name="Kresovich S."/>
        </authorList>
    </citation>
    <scope>NUCLEOTIDE SEQUENCE</scope>
</reference>
<evidence type="ECO:0000313" key="1">
    <source>
        <dbReference type="EMBL" id="KAG0535228.1"/>
    </source>
</evidence>
<organism evidence="1 2">
    <name type="scientific">Sorghum bicolor</name>
    <name type="common">Sorghum</name>
    <name type="synonym">Sorghum vulgare</name>
    <dbReference type="NCBI Taxonomy" id="4558"/>
    <lineage>
        <taxon>Eukaryota</taxon>
        <taxon>Viridiplantae</taxon>
        <taxon>Streptophyta</taxon>
        <taxon>Embryophyta</taxon>
        <taxon>Tracheophyta</taxon>
        <taxon>Spermatophyta</taxon>
        <taxon>Magnoliopsida</taxon>
        <taxon>Liliopsida</taxon>
        <taxon>Poales</taxon>
        <taxon>Poaceae</taxon>
        <taxon>PACMAD clade</taxon>
        <taxon>Panicoideae</taxon>
        <taxon>Andropogonodae</taxon>
        <taxon>Andropogoneae</taxon>
        <taxon>Sorghinae</taxon>
        <taxon>Sorghum</taxon>
    </lineage>
</organism>
<name>A0A921UK91_SORBI</name>
<gene>
    <name evidence="1" type="ORF">BDA96_04G348100</name>
</gene>